<dbReference type="SUPFAM" id="SSF53167">
    <property type="entry name" value="Purine and uridine phosphorylases"/>
    <property type="match status" value="1"/>
</dbReference>
<organism evidence="5 7">
    <name type="scientific">Sulfodiicoccus acidiphilus</name>
    <dbReference type="NCBI Taxonomy" id="1670455"/>
    <lineage>
        <taxon>Archaea</taxon>
        <taxon>Thermoproteota</taxon>
        <taxon>Thermoprotei</taxon>
        <taxon>Sulfolobales</taxon>
        <taxon>Sulfolobaceae</taxon>
        <taxon>Sulfodiicoccus</taxon>
    </lineage>
</organism>
<dbReference type="EMBL" id="BMQS01000022">
    <property type="protein sequence ID" value="GGU02360.1"/>
    <property type="molecule type" value="Genomic_DNA"/>
</dbReference>
<dbReference type="GO" id="GO:0005829">
    <property type="term" value="C:cytosol"/>
    <property type="evidence" value="ECO:0007669"/>
    <property type="project" value="TreeGrafter"/>
</dbReference>
<dbReference type="Pfam" id="PF01048">
    <property type="entry name" value="PNP_UDP_1"/>
    <property type="match status" value="1"/>
</dbReference>
<evidence type="ECO:0000313" key="5">
    <source>
        <dbReference type="EMBL" id="BBD71835.1"/>
    </source>
</evidence>
<dbReference type="PROSITE" id="PS01232">
    <property type="entry name" value="PNP_UDP_1"/>
    <property type="match status" value="1"/>
</dbReference>
<keyword evidence="2" id="KW-0328">Glycosyltransferase</keyword>
<proteinExistence type="inferred from homology"/>
<dbReference type="CDD" id="cd17764">
    <property type="entry name" value="MTAP_SsMTAPI_like"/>
    <property type="match status" value="1"/>
</dbReference>
<sequence>MNPVHILARREDVAPVALIAGDPGRVKKVATLLSEARIVNENRGFLTFTGYYNGSRVTVATHGIGGPSLAIVVEELYMLGVKTFVRLGTAGSLVEHLKVGDVIVATGASYLHGGTIGQYVGNSASISTSPEPILTSKIMKKLSDRGVQFAQGSVFSSDAFYAEDSSFVSRWASLGNIGVEMECATLFALGNMRGLKTAGILVVSDELTGEKRWIDRSTLENRVDQVARAILEVLAEEE</sequence>
<dbReference type="InterPro" id="IPR018016">
    <property type="entry name" value="Nucleoside_phosphorylase_CS"/>
</dbReference>
<reference evidence="7" key="2">
    <citation type="submission" date="2018-04" db="EMBL/GenBank/DDBJ databases">
        <title>Complete genome sequence of Sulfodiicoccus acidiphilus strain HS-1.</title>
        <authorList>
            <person name="Sakai H.D."/>
            <person name="Kurosawa N."/>
        </authorList>
    </citation>
    <scope>NUCLEOTIDE SEQUENCE [LARGE SCALE GENOMIC DNA]</scope>
    <source>
        <strain evidence="7">HS-1</strain>
    </source>
</reference>
<dbReference type="Proteomes" id="UP000616143">
    <property type="component" value="Unassembled WGS sequence"/>
</dbReference>
<name>A0A348B0Y3_9CREN</name>
<reference evidence="6" key="1">
    <citation type="journal article" date="2014" name="Int. J. Syst. Evol. Microbiol.">
        <title>Complete genome sequence of Corynebacterium casei LMG S-19264T (=DSM 44701T), isolated from a smear-ripened cheese.</title>
        <authorList>
            <consortium name="US DOE Joint Genome Institute (JGI-PGF)"/>
            <person name="Walter F."/>
            <person name="Albersmeier A."/>
            <person name="Kalinowski J."/>
            <person name="Ruckert C."/>
        </authorList>
    </citation>
    <scope>NUCLEOTIDE SEQUENCE</scope>
    <source>
        <strain evidence="6">JCM 31740</strain>
    </source>
</reference>
<evidence type="ECO:0000259" key="4">
    <source>
        <dbReference type="Pfam" id="PF01048"/>
    </source>
</evidence>
<dbReference type="GO" id="GO:0016763">
    <property type="term" value="F:pentosyltransferase activity"/>
    <property type="evidence" value="ECO:0007669"/>
    <property type="project" value="InterPro"/>
</dbReference>
<evidence type="ECO:0000256" key="1">
    <source>
        <dbReference type="ARBA" id="ARBA00010456"/>
    </source>
</evidence>
<reference evidence="6" key="4">
    <citation type="submission" date="2020-09" db="EMBL/GenBank/DDBJ databases">
        <authorList>
            <person name="Sun Q."/>
            <person name="Ohkuma M."/>
        </authorList>
    </citation>
    <scope>NUCLEOTIDE SEQUENCE</scope>
    <source>
        <strain evidence="6">JCM 31740</strain>
    </source>
</reference>
<dbReference type="PANTHER" id="PTHR43691:SF11">
    <property type="entry name" value="FI09636P-RELATED"/>
    <property type="match status" value="1"/>
</dbReference>
<dbReference type="EMBL" id="AP018553">
    <property type="protein sequence ID" value="BBD71835.1"/>
    <property type="molecule type" value="Genomic_DNA"/>
</dbReference>
<dbReference type="OrthoDB" id="372263at2157"/>
<feature type="domain" description="Nucleoside phosphorylase" evidence="4">
    <location>
        <begin position="15"/>
        <end position="234"/>
    </location>
</feature>
<evidence type="ECO:0000256" key="3">
    <source>
        <dbReference type="ARBA" id="ARBA00022679"/>
    </source>
</evidence>
<evidence type="ECO:0000256" key="2">
    <source>
        <dbReference type="ARBA" id="ARBA00022676"/>
    </source>
</evidence>
<dbReference type="KEGG" id="sacd:HS1genome_0224"/>
<evidence type="ECO:0000313" key="7">
    <source>
        <dbReference type="Proteomes" id="UP000276741"/>
    </source>
</evidence>
<dbReference type="RefSeq" id="WP_126449149.1">
    <property type="nucleotide sequence ID" value="NZ_AP018553.1"/>
</dbReference>
<dbReference type="GeneID" id="38665719"/>
<protein>
    <submittedName>
        <fullName evidence="5">5'-methylthioadenosine phosphorylase</fullName>
    </submittedName>
</protein>
<dbReference type="InterPro" id="IPR035994">
    <property type="entry name" value="Nucleoside_phosphorylase_sf"/>
</dbReference>
<dbReference type="Proteomes" id="UP000276741">
    <property type="component" value="Chromosome"/>
</dbReference>
<dbReference type="InterPro" id="IPR000845">
    <property type="entry name" value="Nucleoside_phosphorylase_d"/>
</dbReference>
<comment type="similarity">
    <text evidence="1">Belongs to the PNP/UDP phosphorylase family.</text>
</comment>
<keyword evidence="7" id="KW-1185">Reference proteome</keyword>
<evidence type="ECO:0000313" key="6">
    <source>
        <dbReference type="EMBL" id="GGU02360.1"/>
    </source>
</evidence>
<gene>
    <name evidence="6" type="ORF">GCM10007116_19250</name>
    <name evidence="5" type="ORF">HS1genome_0224</name>
</gene>
<keyword evidence="3" id="KW-0808">Transferase</keyword>
<accession>A0A348B0Y3</accession>
<dbReference type="GO" id="GO:0009164">
    <property type="term" value="P:nucleoside catabolic process"/>
    <property type="evidence" value="ECO:0007669"/>
    <property type="project" value="UniProtKB-ARBA"/>
</dbReference>
<dbReference type="AlphaFoldDB" id="A0A348B0Y3"/>
<dbReference type="PANTHER" id="PTHR43691">
    <property type="entry name" value="URIDINE PHOSPHORYLASE"/>
    <property type="match status" value="1"/>
</dbReference>
<reference evidence="5" key="3">
    <citation type="journal article" date="2019" name="BMC Res. Notes">
        <title>Complete genome sequence of the Sulfodiicoccus acidiphilus strain HS-1T, the first crenarchaeon that lacks polB3, isolated from an acidic hot spring in Ohwaku-dani, Hakone, Japan.</title>
        <authorList>
            <person name="Sakai H.D."/>
            <person name="Kurosawa N."/>
        </authorList>
    </citation>
    <scope>NUCLEOTIDE SEQUENCE</scope>
    <source>
        <strain evidence="5">HS-1</strain>
    </source>
</reference>
<dbReference type="Gene3D" id="3.40.50.1580">
    <property type="entry name" value="Nucleoside phosphorylase domain"/>
    <property type="match status" value="1"/>
</dbReference>